<dbReference type="GO" id="GO:0003992">
    <property type="term" value="F:N2-acetyl-L-ornithine:2-oxoglutarate 5-aminotransferase activity"/>
    <property type="evidence" value="ECO:0007669"/>
    <property type="project" value="UniProtKB-EC"/>
</dbReference>
<gene>
    <name evidence="5" type="primary">argD</name>
    <name evidence="6" type="ORF">MUO14_10515</name>
</gene>
<feature type="modified residue" description="N6-(pyridoxal phosphate)lysine" evidence="5">
    <location>
        <position position="235"/>
    </location>
</feature>
<comment type="subcellular location">
    <subcellularLocation>
        <location evidence="5">Cytoplasm</location>
    </subcellularLocation>
</comment>
<dbReference type="PROSITE" id="PS00600">
    <property type="entry name" value="AA_TRANSFER_CLASS_3"/>
    <property type="match status" value="1"/>
</dbReference>
<evidence type="ECO:0000256" key="4">
    <source>
        <dbReference type="ARBA" id="ARBA00022898"/>
    </source>
</evidence>
<comment type="cofactor">
    <cofactor evidence="5">
        <name>pyridoxal 5'-phosphate</name>
        <dbReference type="ChEBI" id="CHEBI:597326"/>
    </cofactor>
    <text evidence="5">Binds 1 pyridoxal phosphate per subunit.</text>
</comment>
<feature type="binding site" evidence="5">
    <location>
        <begin position="206"/>
        <end position="209"/>
    </location>
    <ligand>
        <name>pyridoxal 5'-phosphate</name>
        <dbReference type="ChEBI" id="CHEBI:597326"/>
    </ligand>
</feature>
<dbReference type="InterPro" id="IPR050103">
    <property type="entry name" value="Class-III_PLP-dep_AT"/>
</dbReference>
<dbReference type="HAMAP" id="MF_01107">
    <property type="entry name" value="ArgD_aminotrans_3"/>
    <property type="match status" value="1"/>
</dbReference>
<keyword evidence="4 5" id="KW-0663">Pyridoxal phosphate</keyword>
<proteinExistence type="inferred from homology"/>
<organism evidence="6 7">
    <name type="scientific">Halobacillus shinanisalinarum</name>
    <dbReference type="NCBI Taxonomy" id="2932258"/>
    <lineage>
        <taxon>Bacteria</taxon>
        <taxon>Bacillati</taxon>
        <taxon>Bacillota</taxon>
        <taxon>Bacilli</taxon>
        <taxon>Bacillales</taxon>
        <taxon>Bacillaceae</taxon>
        <taxon>Halobacillus</taxon>
    </lineage>
</organism>
<dbReference type="InterPro" id="IPR004636">
    <property type="entry name" value="AcOrn/SuccOrn_fam"/>
</dbReference>
<evidence type="ECO:0000256" key="2">
    <source>
        <dbReference type="ARBA" id="ARBA00022605"/>
    </source>
</evidence>
<dbReference type="InterPro" id="IPR049704">
    <property type="entry name" value="Aminotrans_3_PPA_site"/>
</dbReference>
<dbReference type="RefSeq" id="WP_244755168.1">
    <property type="nucleotide sequence ID" value="NZ_CP095074.1"/>
</dbReference>
<sequence length="394" mass="42734">MSLFPTYNRFPLTLVSGNGTTVVDDQGKEYLDFVSGIAVCNLGHRPPAVQQAMEEQLNKLWHVSNLYEIPIQQEAAELLTNVTNLDYVFFCNSGAEANEAAIKLARKHTGKEKIITFKQSFHGRTFATMSATGQDKVHEGFGTLLPTFEYLPFNDVEALQQLQNDDAAAIMVEVIQGEGGVVAGTPKFLEAVQQKCQEIGALLIIDEVQTGIGRTGAPFAYQHVELDPDIVTSAKGLGSGFPVGAMIGKEPLAASFNPGSHGSTFGGNPLGMTAVKATLGTVFNYHFLKEVEERGAFFQKELQARLLPLAPVHEIRGQGLMIGIEVNTPVPAIIEELREKGLLAVPAGAQVLRLLPPLNVSYEELQIAAQRIESVLQQSKYTTRAEANVENTTL</sequence>
<keyword evidence="2 5" id="KW-0028">Amino-acid biosynthesis</keyword>
<protein>
    <recommendedName>
        <fullName evidence="5">Acetylornithine aminotransferase</fullName>
        <shortName evidence="5">ACOAT</shortName>
        <ecNumber evidence="5">2.6.1.11</ecNumber>
    </recommendedName>
</protein>
<feature type="binding site" evidence="5">
    <location>
        <position position="121"/>
    </location>
    <ligand>
        <name>pyridoxal 5'-phosphate</name>
        <dbReference type="ChEBI" id="CHEBI:597326"/>
    </ligand>
</feature>
<keyword evidence="1 5" id="KW-0032">Aminotransferase</keyword>
<dbReference type="PIRSF" id="PIRSF000521">
    <property type="entry name" value="Transaminase_4ab_Lys_Orn"/>
    <property type="match status" value="1"/>
</dbReference>
<name>A0ABY4H5W1_9BACI</name>
<dbReference type="InterPro" id="IPR015422">
    <property type="entry name" value="PyrdxlP-dep_Trfase_small"/>
</dbReference>
<dbReference type="Proteomes" id="UP000831880">
    <property type="component" value="Chromosome"/>
</dbReference>
<feature type="binding site" evidence="5">
    <location>
        <position position="264"/>
    </location>
    <ligand>
        <name>pyridoxal 5'-phosphate</name>
        <dbReference type="ChEBI" id="CHEBI:597326"/>
    </ligand>
</feature>
<dbReference type="NCBIfam" id="NF002325">
    <property type="entry name" value="PRK01278.1"/>
    <property type="match status" value="1"/>
</dbReference>
<feature type="binding site" evidence="5">
    <location>
        <begin position="94"/>
        <end position="95"/>
    </location>
    <ligand>
        <name>pyridoxal 5'-phosphate</name>
        <dbReference type="ChEBI" id="CHEBI:597326"/>
    </ligand>
</feature>
<dbReference type="Pfam" id="PF00202">
    <property type="entry name" value="Aminotran_3"/>
    <property type="match status" value="1"/>
</dbReference>
<comment type="similarity">
    <text evidence="5">Belongs to the class-III pyridoxal-phosphate-dependent aminotransferase family. ArgD subfamily.</text>
</comment>
<dbReference type="EC" id="2.6.1.11" evidence="5"/>
<evidence type="ECO:0000256" key="1">
    <source>
        <dbReference type="ARBA" id="ARBA00022576"/>
    </source>
</evidence>
<keyword evidence="5" id="KW-0055">Arginine biosynthesis</keyword>
<dbReference type="SUPFAM" id="SSF53383">
    <property type="entry name" value="PLP-dependent transferases"/>
    <property type="match status" value="1"/>
</dbReference>
<dbReference type="Gene3D" id="3.90.1150.10">
    <property type="entry name" value="Aspartate Aminotransferase, domain 1"/>
    <property type="match status" value="1"/>
</dbReference>
<comment type="miscellaneous">
    <text evidence="5">May also have succinyldiaminopimelate aminotransferase activity, thus carrying out the corresponding step in lysine biosynthesis.</text>
</comment>
<dbReference type="InterPro" id="IPR015421">
    <property type="entry name" value="PyrdxlP-dep_Trfase_major"/>
</dbReference>
<feature type="binding site" evidence="5">
    <location>
        <position position="124"/>
    </location>
    <ligand>
        <name>N(2)-acetyl-L-ornithine</name>
        <dbReference type="ChEBI" id="CHEBI:57805"/>
    </ligand>
</feature>
<keyword evidence="3 5" id="KW-0808">Transferase</keyword>
<dbReference type="InterPro" id="IPR015424">
    <property type="entry name" value="PyrdxlP-dep_Trfase"/>
</dbReference>
<keyword evidence="5" id="KW-0963">Cytoplasm</keyword>
<feature type="binding site" evidence="5">
    <location>
        <position position="263"/>
    </location>
    <ligand>
        <name>N(2)-acetyl-L-ornithine</name>
        <dbReference type="ChEBI" id="CHEBI:57805"/>
    </ligand>
</feature>
<dbReference type="PANTHER" id="PTHR11986:SF79">
    <property type="entry name" value="ACETYLORNITHINE AMINOTRANSFERASE, MITOCHONDRIAL"/>
    <property type="match status" value="1"/>
</dbReference>
<dbReference type="Gene3D" id="3.40.640.10">
    <property type="entry name" value="Type I PLP-dependent aspartate aminotransferase-like (Major domain)"/>
    <property type="match status" value="1"/>
</dbReference>
<reference evidence="6 7" key="1">
    <citation type="submission" date="2022-04" db="EMBL/GenBank/DDBJ databases">
        <title>Halobacillus sp. isolated from saltern.</title>
        <authorList>
            <person name="Won M."/>
            <person name="Lee C.-M."/>
            <person name="Woen H.-Y."/>
            <person name="Kwon S.-W."/>
        </authorList>
    </citation>
    <scope>NUCLEOTIDE SEQUENCE [LARGE SCALE GENOMIC DNA]</scope>
    <source>
        <strain evidence="6 7">SSTM10-2</strain>
    </source>
</reference>
<evidence type="ECO:0000256" key="3">
    <source>
        <dbReference type="ARBA" id="ARBA00022679"/>
    </source>
</evidence>
<dbReference type="InterPro" id="IPR005814">
    <property type="entry name" value="Aminotrans_3"/>
</dbReference>
<keyword evidence="7" id="KW-1185">Reference proteome</keyword>
<evidence type="ECO:0000313" key="7">
    <source>
        <dbReference type="Proteomes" id="UP000831880"/>
    </source>
</evidence>
<comment type="subunit">
    <text evidence="5">Homodimer.</text>
</comment>
<comment type="pathway">
    <text evidence="5">Amino-acid biosynthesis; L-arginine biosynthesis; N(2)-acetyl-L-ornithine from L-glutamate: step 4/4.</text>
</comment>
<dbReference type="PANTHER" id="PTHR11986">
    <property type="entry name" value="AMINOTRANSFERASE CLASS III"/>
    <property type="match status" value="1"/>
</dbReference>
<dbReference type="NCBIfam" id="NF002797">
    <property type="entry name" value="PRK02936.1"/>
    <property type="match status" value="1"/>
</dbReference>
<evidence type="ECO:0000313" key="6">
    <source>
        <dbReference type="EMBL" id="UOQ95315.1"/>
    </source>
</evidence>
<evidence type="ECO:0000256" key="5">
    <source>
        <dbReference type="HAMAP-Rule" id="MF_01107"/>
    </source>
</evidence>
<dbReference type="EMBL" id="CP095074">
    <property type="protein sequence ID" value="UOQ95315.1"/>
    <property type="molecule type" value="Genomic_DNA"/>
</dbReference>
<dbReference type="CDD" id="cd00610">
    <property type="entry name" value="OAT_like"/>
    <property type="match status" value="1"/>
</dbReference>
<accession>A0ABY4H5W1</accession>
<dbReference type="NCBIfam" id="TIGR00707">
    <property type="entry name" value="argD"/>
    <property type="match status" value="1"/>
</dbReference>
<comment type="catalytic activity">
    <reaction evidence="5">
        <text>N(2)-acetyl-L-ornithine + 2-oxoglutarate = N-acetyl-L-glutamate 5-semialdehyde + L-glutamate</text>
        <dbReference type="Rhea" id="RHEA:18049"/>
        <dbReference type="ChEBI" id="CHEBI:16810"/>
        <dbReference type="ChEBI" id="CHEBI:29123"/>
        <dbReference type="ChEBI" id="CHEBI:29985"/>
        <dbReference type="ChEBI" id="CHEBI:57805"/>
        <dbReference type="EC" id="2.6.1.11"/>
    </reaction>
</comment>